<gene>
    <name evidence="1" type="ORF">BDV38DRAFT_282973</name>
</gene>
<accession>A0A5N6SU50</accession>
<dbReference type="RefSeq" id="XP_031913490.1">
    <property type="nucleotide sequence ID" value="XM_032059930.1"/>
</dbReference>
<dbReference type="EMBL" id="ML743577">
    <property type="protein sequence ID" value="KAE8137427.1"/>
    <property type="molecule type" value="Genomic_DNA"/>
</dbReference>
<organism evidence="1 2">
    <name type="scientific">Aspergillus pseudotamarii</name>
    <dbReference type="NCBI Taxonomy" id="132259"/>
    <lineage>
        <taxon>Eukaryota</taxon>
        <taxon>Fungi</taxon>
        <taxon>Dikarya</taxon>
        <taxon>Ascomycota</taxon>
        <taxon>Pezizomycotina</taxon>
        <taxon>Eurotiomycetes</taxon>
        <taxon>Eurotiomycetidae</taxon>
        <taxon>Eurotiales</taxon>
        <taxon>Aspergillaceae</taxon>
        <taxon>Aspergillus</taxon>
        <taxon>Aspergillus subgen. Circumdati</taxon>
    </lineage>
</organism>
<dbReference type="SUPFAM" id="SSF56059">
    <property type="entry name" value="Glutathione synthetase ATP-binding domain-like"/>
    <property type="match status" value="1"/>
</dbReference>
<evidence type="ECO:0000313" key="2">
    <source>
        <dbReference type="Proteomes" id="UP000325672"/>
    </source>
</evidence>
<dbReference type="Proteomes" id="UP000325672">
    <property type="component" value="Unassembled WGS sequence"/>
</dbReference>
<name>A0A5N6SU50_ASPPS</name>
<proteinExistence type="predicted"/>
<sequence>MGSSSTYLELQQICLSATQDINRPVVINDATIEGRQRDRASFSQVTNSITQINVCTRLTNTSPHPILVGEGFMAKVKRLNDALSKAVIHIVDNWWEDDASGYRSRMPLDSHQEAVLKWVHQQSRNGSMRPFKDSMGHFRPDLVLTDGDDSLTVPFRVCEINCRNPFNAILSSVYRYETVSRLLKPPVAVQPAADWEGMVEDLFTLFDPSLPIHLVAGRDEMSREDFTSLAHRRTGLCPRIIKLSDLRLEPDASSQTDYALYCSYQDAGDQETKLERIHQAVPLLFADEFCQLSYHLLCHLAFVAVNDFRSILLLDDKRLLGIVRQEAEALSDIGILTPQQAILLKEAIVPTILPRSQELEHIVHSYREGKISKGDFIFKPWSLSRGNGHLLGETLSAQEWEQHLLNMQGLDLSTTDNTLYLLQPYIKQPTFRLYLEDDTKHTDTYMVGTYHAVNGRFVGLGTWRTGPGRICTGFSSGNVPLISVIAADIGR</sequence>
<dbReference type="AlphaFoldDB" id="A0A5N6SU50"/>
<dbReference type="OrthoDB" id="2117718at2759"/>
<keyword evidence="2" id="KW-1185">Reference proteome</keyword>
<dbReference type="GeneID" id="43644140"/>
<reference evidence="1 2" key="1">
    <citation type="submission" date="2019-04" db="EMBL/GenBank/DDBJ databases">
        <title>Friends and foes A comparative genomics study of 23 Aspergillus species from section Flavi.</title>
        <authorList>
            <consortium name="DOE Joint Genome Institute"/>
            <person name="Kjaerbolling I."/>
            <person name="Vesth T."/>
            <person name="Frisvad J.C."/>
            <person name="Nybo J.L."/>
            <person name="Theobald S."/>
            <person name="Kildgaard S."/>
            <person name="Isbrandt T."/>
            <person name="Kuo A."/>
            <person name="Sato A."/>
            <person name="Lyhne E.K."/>
            <person name="Kogle M.E."/>
            <person name="Wiebenga A."/>
            <person name="Kun R.S."/>
            <person name="Lubbers R.J."/>
            <person name="Makela M.R."/>
            <person name="Barry K."/>
            <person name="Chovatia M."/>
            <person name="Clum A."/>
            <person name="Daum C."/>
            <person name="Haridas S."/>
            <person name="He G."/>
            <person name="LaButti K."/>
            <person name="Lipzen A."/>
            <person name="Mondo S."/>
            <person name="Riley R."/>
            <person name="Salamov A."/>
            <person name="Simmons B.A."/>
            <person name="Magnuson J.K."/>
            <person name="Henrissat B."/>
            <person name="Mortensen U.H."/>
            <person name="Larsen T.O."/>
            <person name="Devries R.P."/>
            <person name="Grigoriev I.V."/>
            <person name="Machida M."/>
            <person name="Baker S.E."/>
            <person name="Andersen M.R."/>
        </authorList>
    </citation>
    <scope>NUCLEOTIDE SEQUENCE [LARGE SCALE GENOMIC DNA]</scope>
    <source>
        <strain evidence="1 2">CBS 117625</strain>
    </source>
</reference>
<evidence type="ECO:0000313" key="1">
    <source>
        <dbReference type="EMBL" id="KAE8137427.1"/>
    </source>
</evidence>
<evidence type="ECO:0008006" key="3">
    <source>
        <dbReference type="Google" id="ProtNLM"/>
    </source>
</evidence>
<protein>
    <recommendedName>
        <fullName evidence="3">Glutathionylspermidine synthase pre-ATP-grasp-like domain-containing protein</fullName>
    </recommendedName>
</protein>